<dbReference type="InterPro" id="IPR006865">
    <property type="entry name" value="DUF629"/>
</dbReference>
<dbReference type="InterPro" id="IPR001394">
    <property type="entry name" value="Peptidase_C19_UCH"/>
</dbReference>
<protein>
    <recommendedName>
        <fullName evidence="4">C2H2-type domain-containing protein</fullName>
    </recommendedName>
</protein>
<name>A0A3P6ADD1_BRACM</name>
<sequence length="1108" mass="126631">METTPFVFDYDDDEAKQIVQLSADHMAQGDHIKALEVIEAWISSHKKHEVADFLSFQQGQIFFEQAKRADDSDVKFAFLLGAVECFSENDGFSSFCAASLFGLGNLLGSPLYLKKSIGKAKEYLTIMASFGSLTSEDEKSRKDVENVLKAAESSIAAGSPIQMWEPKVRESKKCTDHPSKIEVEGLRMYWSGLNVEIKRKFMEVSIADFTSYVRRFHGTEGGKALEKVVGSAVSKKKWRFWMCRSCSEEFFTLKKFKIHLEKEHAAKFKPSTAEHMAQVVDEEWAGMIKVAGWEPVDTAAAAEMIKTRLEFVQAFVYENGWSRDWPLAAADEERRKLLQEIRLLLVLFCESKILSCGLLDWMMRFLIKHLARFEVSKHTLTTECRLVETPQSICFLARRELEQILDLLKGIKCEREDGREVICRAVDSFYSSTRVKEKIDFDKQFSSLLLDKRLLRCEIAQFDDEGAVSFFNPDDHYAKAHARGDDIVSWLADDSSGDERFRFPRPVRTHNLDIWVAVLRAVQYTCRTLGTKYAKKLQLLGYDAGLVDAINLCVSENTKRLSVVTEHQCSKYASLLGDECERKREARDSHSSRLFLCSVRDALEEAPRPTFDFPDLEDCLKRIHGLKDLSDEVVLESIDRLRSMVADKVALVDTKMLLVENSRINLFNDLIRLSVFDHRFYVLRPLKEFFLVGFRLPLDADTSVTSEADLLLEEKKKPQSKKKIHKSNKVIIKVLFAFLNFQLLNCKKECMSVNLDLQGTSPSLQTTEKDFTEPPDNSLSSERNRLEISSNTVDEEEAAQGCMQNMPGEESVHREGAARCNSALDMTLKALLNIKILKEDLMQNEKPLRDDLEKQVPELLHSYLLSDLLTSREVLSTVCADIYKLLSMSSDAAEIVVSILESWHSCKSQEIESLVTRLFTLEEYERMSCSRCRQKPNYPEQSSYGIVMAADSIRDLKCAFGNIKFEDILKMIRMEDKMLCDLKTGGCGKANVVHHIISRCPPIFTVVLEWEKHETEKEISETAKALDWEIDMSRLYEGLESSTNYRLVSLVGCGEDKEHICLAYEKDRWIGIRHDAFTEEAVGNWESVIRFCGERKVRPKILLYEAAH</sequence>
<dbReference type="InterPro" id="IPR013087">
    <property type="entry name" value="Znf_C2H2_type"/>
</dbReference>
<dbReference type="Pfam" id="PF00443">
    <property type="entry name" value="UCH"/>
    <property type="match status" value="1"/>
</dbReference>
<dbReference type="GO" id="GO:0004843">
    <property type="term" value="F:cysteine-type deubiquitinase activity"/>
    <property type="evidence" value="ECO:0007669"/>
    <property type="project" value="InterPro"/>
</dbReference>
<dbReference type="Pfam" id="PF04781">
    <property type="entry name" value="DUF627"/>
    <property type="match status" value="1"/>
</dbReference>
<dbReference type="PANTHER" id="PTHR22975:SF20">
    <property type="entry name" value="UBIQUITIN CARBOXYL-TERMINAL HYDROLASE-RELATED PROTEIN-RELATED"/>
    <property type="match status" value="1"/>
</dbReference>
<dbReference type="InterPro" id="IPR006866">
    <property type="entry name" value="DUF627_N"/>
</dbReference>
<dbReference type="InterPro" id="IPR052398">
    <property type="entry name" value="Ubiquitin_hydrolase_53/54"/>
</dbReference>
<dbReference type="AlphaFoldDB" id="A0A3P6ADD1"/>
<evidence type="ECO:0000256" key="2">
    <source>
        <dbReference type="ARBA" id="ARBA00022801"/>
    </source>
</evidence>
<evidence type="ECO:0000313" key="5">
    <source>
        <dbReference type="EMBL" id="VDC87525.1"/>
    </source>
</evidence>
<keyword evidence="2" id="KW-0378">Hydrolase</keyword>
<evidence type="ECO:0000256" key="1">
    <source>
        <dbReference type="ARBA" id="ARBA00022786"/>
    </source>
</evidence>
<gene>
    <name evidence="5" type="ORF">BRAA02T06363Z</name>
</gene>
<accession>A0A3P6ADD1</accession>
<evidence type="ECO:0000256" key="3">
    <source>
        <dbReference type="SAM" id="MobiDB-lite"/>
    </source>
</evidence>
<keyword evidence="1" id="KW-0833">Ubl conjugation pathway</keyword>
<organism evidence="5">
    <name type="scientific">Brassica campestris</name>
    <name type="common">Field mustard</name>
    <dbReference type="NCBI Taxonomy" id="3711"/>
    <lineage>
        <taxon>Eukaryota</taxon>
        <taxon>Viridiplantae</taxon>
        <taxon>Streptophyta</taxon>
        <taxon>Embryophyta</taxon>
        <taxon>Tracheophyta</taxon>
        <taxon>Spermatophyta</taxon>
        <taxon>Magnoliopsida</taxon>
        <taxon>eudicotyledons</taxon>
        <taxon>Gunneridae</taxon>
        <taxon>Pentapetalae</taxon>
        <taxon>rosids</taxon>
        <taxon>malvids</taxon>
        <taxon>Brassicales</taxon>
        <taxon>Brassicaceae</taxon>
        <taxon>Brassiceae</taxon>
        <taxon>Brassica</taxon>
    </lineage>
</organism>
<dbReference type="PANTHER" id="PTHR22975">
    <property type="entry name" value="UBIQUITIN SPECIFIC PROTEINASE"/>
    <property type="match status" value="1"/>
</dbReference>
<evidence type="ECO:0000259" key="4">
    <source>
        <dbReference type="PROSITE" id="PS00028"/>
    </source>
</evidence>
<feature type="region of interest" description="Disordered" evidence="3">
    <location>
        <begin position="762"/>
        <end position="783"/>
    </location>
</feature>
<dbReference type="PROSITE" id="PS00028">
    <property type="entry name" value="ZINC_FINGER_C2H2_1"/>
    <property type="match status" value="1"/>
</dbReference>
<proteinExistence type="predicted"/>
<reference evidence="5" key="1">
    <citation type="submission" date="2018-11" db="EMBL/GenBank/DDBJ databases">
        <authorList>
            <consortium name="Genoscope - CEA"/>
            <person name="William W."/>
        </authorList>
    </citation>
    <scope>NUCLEOTIDE SEQUENCE</scope>
</reference>
<dbReference type="EMBL" id="LR031573">
    <property type="protein sequence ID" value="VDC87525.1"/>
    <property type="molecule type" value="Genomic_DNA"/>
</dbReference>
<feature type="domain" description="C2H2-type" evidence="4">
    <location>
        <begin position="243"/>
        <end position="264"/>
    </location>
</feature>
<dbReference type="Gene3D" id="3.90.70.10">
    <property type="entry name" value="Cysteine proteinases"/>
    <property type="match status" value="1"/>
</dbReference>
<dbReference type="Pfam" id="PF04780">
    <property type="entry name" value="DUF629"/>
    <property type="match status" value="1"/>
</dbReference>
<dbReference type="GO" id="GO:0016579">
    <property type="term" value="P:protein deubiquitination"/>
    <property type="evidence" value="ECO:0007669"/>
    <property type="project" value="InterPro"/>
</dbReference>